<keyword evidence="2 4" id="KW-0103">Bromodomain</keyword>
<feature type="domain" description="Bromo" evidence="6">
    <location>
        <begin position="1007"/>
        <end position="1077"/>
    </location>
</feature>
<evidence type="ECO:0000313" key="7">
    <source>
        <dbReference type="EMBL" id="TPX39230.1"/>
    </source>
</evidence>
<evidence type="ECO:0000259" key="6">
    <source>
        <dbReference type="PROSITE" id="PS50014"/>
    </source>
</evidence>
<evidence type="ECO:0000313" key="10">
    <source>
        <dbReference type="Proteomes" id="UP000320475"/>
    </source>
</evidence>
<dbReference type="STRING" id="286115.A0A507CCI0"/>
<dbReference type="PANTHER" id="PTHR13900:SF0">
    <property type="entry name" value="TRANSCRIPTION INITIATION FACTOR TFIID SUBUNIT 1"/>
    <property type="match status" value="1"/>
</dbReference>
<evidence type="ECO:0000256" key="1">
    <source>
        <dbReference type="ARBA" id="ARBA00004123"/>
    </source>
</evidence>
<organism evidence="7 10">
    <name type="scientific">Synchytrium endobioticum</name>
    <dbReference type="NCBI Taxonomy" id="286115"/>
    <lineage>
        <taxon>Eukaryota</taxon>
        <taxon>Fungi</taxon>
        <taxon>Fungi incertae sedis</taxon>
        <taxon>Chytridiomycota</taxon>
        <taxon>Chytridiomycota incertae sedis</taxon>
        <taxon>Chytridiomycetes</taxon>
        <taxon>Synchytriales</taxon>
        <taxon>Synchytriaceae</taxon>
        <taxon>Synchytrium</taxon>
    </lineage>
</organism>
<feature type="region of interest" description="Disordered" evidence="5">
    <location>
        <begin position="680"/>
        <end position="699"/>
    </location>
</feature>
<reference evidence="9 10" key="1">
    <citation type="journal article" date="2019" name="Sci. Rep.">
        <title>Comparative genomics of chytrid fungi reveal insights into the obligate biotrophic and pathogenic lifestyle of Synchytrium endobioticum.</title>
        <authorList>
            <person name="van de Vossenberg B.T.L.H."/>
            <person name="Warris S."/>
            <person name="Nguyen H.D.T."/>
            <person name="van Gent-Pelzer M.P.E."/>
            <person name="Joly D.L."/>
            <person name="van de Geest H.C."/>
            <person name="Bonants P.J.M."/>
            <person name="Smith D.S."/>
            <person name="Levesque C.A."/>
            <person name="van der Lee T.A.J."/>
        </authorList>
    </citation>
    <scope>NUCLEOTIDE SEQUENCE [LARGE SCALE GENOMIC DNA]</scope>
    <source>
        <strain evidence="7 10">LEV6574</strain>
        <strain evidence="8 9">MB42</strain>
    </source>
</reference>
<dbReference type="GO" id="GO:0017025">
    <property type="term" value="F:TBP-class protein binding"/>
    <property type="evidence" value="ECO:0007669"/>
    <property type="project" value="InterPro"/>
</dbReference>
<evidence type="ECO:0000313" key="8">
    <source>
        <dbReference type="EMBL" id="TPX44135.1"/>
    </source>
</evidence>
<dbReference type="EMBL" id="QEAM01000510">
    <property type="protein sequence ID" value="TPX39230.1"/>
    <property type="molecule type" value="Genomic_DNA"/>
</dbReference>
<comment type="caution">
    <text evidence="7">The sequence shown here is derived from an EMBL/GenBank/DDBJ whole genome shotgun (WGS) entry which is preliminary data.</text>
</comment>
<gene>
    <name evidence="7" type="ORF">SeLEV6574_g07362</name>
    <name evidence="8" type="ORF">SeMB42_g04418</name>
</gene>
<dbReference type="InterPro" id="IPR040240">
    <property type="entry name" value="TAF1"/>
</dbReference>
<evidence type="ECO:0000256" key="5">
    <source>
        <dbReference type="SAM" id="MobiDB-lite"/>
    </source>
</evidence>
<dbReference type="Pfam" id="PF12157">
    <property type="entry name" value="DUF3591"/>
    <property type="match status" value="1"/>
</dbReference>
<dbReference type="EMBL" id="QEAN01000178">
    <property type="protein sequence ID" value="TPX44135.1"/>
    <property type="molecule type" value="Genomic_DNA"/>
</dbReference>
<dbReference type="GO" id="GO:0005669">
    <property type="term" value="C:transcription factor TFIID complex"/>
    <property type="evidence" value="ECO:0007669"/>
    <property type="project" value="InterPro"/>
</dbReference>
<dbReference type="PANTHER" id="PTHR13900">
    <property type="entry name" value="TRANSCRIPTION INITIATION FACTOR TFIID"/>
    <property type="match status" value="1"/>
</dbReference>
<dbReference type="SMART" id="SM00297">
    <property type="entry name" value="BROMO"/>
    <property type="match status" value="1"/>
</dbReference>
<dbReference type="GO" id="GO:0051123">
    <property type="term" value="P:RNA polymerase II preinitiation complex assembly"/>
    <property type="evidence" value="ECO:0007669"/>
    <property type="project" value="TreeGrafter"/>
</dbReference>
<evidence type="ECO:0000313" key="9">
    <source>
        <dbReference type="Proteomes" id="UP000317494"/>
    </source>
</evidence>
<keyword evidence="9" id="KW-1185">Reference proteome</keyword>
<dbReference type="AlphaFoldDB" id="A0A507CCI0"/>
<dbReference type="GO" id="GO:0016251">
    <property type="term" value="F:RNA polymerase II general transcription initiation factor activity"/>
    <property type="evidence" value="ECO:0007669"/>
    <property type="project" value="InterPro"/>
</dbReference>
<feature type="region of interest" description="Disordered" evidence="5">
    <location>
        <begin position="954"/>
        <end position="992"/>
    </location>
</feature>
<dbReference type="Proteomes" id="UP000320475">
    <property type="component" value="Unassembled WGS sequence"/>
</dbReference>
<dbReference type="InterPro" id="IPR036427">
    <property type="entry name" value="Bromodomain-like_sf"/>
</dbReference>
<dbReference type="SUPFAM" id="SSF47370">
    <property type="entry name" value="Bromodomain"/>
    <property type="match status" value="1"/>
</dbReference>
<dbReference type="InterPro" id="IPR022591">
    <property type="entry name" value="TAF1_HAT_dom"/>
</dbReference>
<feature type="region of interest" description="Disordered" evidence="5">
    <location>
        <begin position="819"/>
        <end position="850"/>
    </location>
</feature>
<dbReference type="CDD" id="cd04369">
    <property type="entry name" value="Bromodomain"/>
    <property type="match status" value="1"/>
</dbReference>
<comment type="subcellular location">
    <subcellularLocation>
        <location evidence="1">Nucleus</location>
    </subcellularLocation>
</comment>
<evidence type="ECO:0000256" key="4">
    <source>
        <dbReference type="PROSITE-ProRule" id="PRU00035"/>
    </source>
</evidence>
<accession>A0A507CCI0</accession>
<dbReference type="Pfam" id="PF00439">
    <property type="entry name" value="Bromodomain"/>
    <property type="match status" value="1"/>
</dbReference>
<evidence type="ECO:0000256" key="3">
    <source>
        <dbReference type="ARBA" id="ARBA00023242"/>
    </source>
</evidence>
<feature type="compositionally biased region" description="Basic and acidic residues" evidence="5">
    <location>
        <begin position="825"/>
        <end position="834"/>
    </location>
</feature>
<dbReference type="GO" id="GO:0004402">
    <property type="term" value="F:histone acetyltransferase activity"/>
    <property type="evidence" value="ECO:0007669"/>
    <property type="project" value="InterPro"/>
</dbReference>
<dbReference type="VEuPathDB" id="FungiDB:SeMB42_g04418"/>
<dbReference type="OrthoDB" id="5752at2759"/>
<proteinExistence type="predicted"/>
<name>A0A507CCI0_9FUNG</name>
<feature type="compositionally biased region" description="Acidic residues" evidence="5">
    <location>
        <begin position="686"/>
        <end position="698"/>
    </location>
</feature>
<protein>
    <recommendedName>
        <fullName evidence="6">Bromo domain-containing protein</fullName>
    </recommendedName>
</protein>
<dbReference type="PROSITE" id="PS50014">
    <property type="entry name" value="BROMODOMAIN_2"/>
    <property type="match status" value="1"/>
</dbReference>
<dbReference type="Gene3D" id="1.20.920.10">
    <property type="entry name" value="Bromodomain-like"/>
    <property type="match status" value="1"/>
</dbReference>
<evidence type="ECO:0000256" key="2">
    <source>
        <dbReference type="ARBA" id="ARBA00023117"/>
    </source>
</evidence>
<dbReference type="InterPro" id="IPR001487">
    <property type="entry name" value="Bromodomain"/>
</dbReference>
<sequence>MAGASSKIGLSVIFTQDSDLPQELKESIHDDQAGAYLSGFLGADAMFAAGPNTASGSQQAGGVQPRSDAVDFQDETEVIDDPNEHQQQYPLYAAPLPDPPPFAMHSQPTYQRQPFAPQQLLQQQQQEQQYYMQMQPKPVRMYPPKVTEVSGNHEPVKFSEAFGTRYAIKPRERRPVKRARMENQFKVDHDDRQVLNAPFNGQVPEEEDEIEVIPETSKPTLDGSAEESSSLLIVQDYDIVDLDEWDEAIEQLEEGKRIVGFAVDPLVANRFFRNMALQELNWEDGIIWDENVAQEKLARIKRASRVTNSSGAGTQELRSTTRAVQTGAGVTRIDKFNISNDHEYSSAEAKQAATIRQVIGPAVLQHSIPAVRLQYPYVKTTLSVKELRYFHRPQFFANIGETIHFSRVKNKAKKMKKKEAVIPQSSTELTLKDGSDYVLLEYSEEYPPIMMNVGMGALIQNYYRKNDDRDTYVPDLAIGEPKLLEPSDRSPFELFGQVEPGQTIQMLYTDLVRAPIFPHKPCTTDFLLIRTRSWQDSMLGKTKYYIRELPLTFVVGQLFPQAEVPKPRGRKLLNMVKNHMTIWMYRQVIKRRQKELETNYTQNLLNAFPGTAEAQLRQRFKGFAKFSKKNQIGTYELEASLPKDKIDSEFLNPINPNHICLIEASRAWAQWLNDNNLSFSNKKGDDDDDGEDDEEETTDLQIRVAPWNLTKTFRLAAQGKARVKLHGAGDPTGRGEGFSFVRTSAKEVFLRPGESLDQVQGRGVSKARPNAKYSVATENKMYNDFIKHVWETQTQSLSSVQEPELDDYHMQMDYNKATKSARKQWQAEEADRRRQMGGGTSSSGRYSGAASPAASWNLGNNGPMSPAAGSLDDGRSVARGKTLFIKRRVRDSYGQPTWKAEIVQDPQVIATYMRYRGSIPGDATPADQRSLLSTIVDEIKGGGEVDADGVLLAQPRKHPDSGAAVSKRRRGTIGDMDDFSPSARASQPRRRANPQISFHKILENIIKALINKTSFYDFLQIPKIPGYNTIIHTPMTLEVMRDKISALKYKTIAQFQMDLELIVHNSTTYNGADHHVTGMAKKLRDEGKSLILRERQQLFELEGEMAAEMAAY</sequence>
<keyword evidence="3" id="KW-0539">Nucleus</keyword>
<dbReference type="Proteomes" id="UP000317494">
    <property type="component" value="Unassembled WGS sequence"/>
</dbReference>
<dbReference type="PRINTS" id="PR00503">
    <property type="entry name" value="BROMODOMAIN"/>
</dbReference>